<evidence type="ECO:0008006" key="4">
    <source>
        <dbReference type="Google" id="ProtNLM"/>
    </source>
</evidence>
<name>A0A7S1KQQ1_9EUKA</name>
<feature type="compositionally biased region" description="Polar residues" evidence="2">
    <location>
        <begin position="605"/>
        <end position="617"/>
    </location>
</feature>
<reference evidence="3" key="1">
    <citation type="submission" date="2021-01" db="EMBL/GenBank/DDBJ databases">
        <authorList>
            <person name="Corre E."/>
            <person name="Pelletier E."/>
            <person name="Niang G."/>
            <person name="Scheremetjew M."/>
            <person name="Finn R."/>
            <person name="Kale V."/>
            <person name="Holt S."/>
            <person name="Cochrane G."/>
            <person name="Meng A."/>
            <person name="Brown T."/>
            <person name="Cohen L."/>
        </authorList>
    </citation>
    <scope>NUCLEOTIDE SEQUENCE</scope>
    <source>
        <strain evidence="3">WS</strain>
    </source>
</reference>
<feature type="region of interest" description="Disordered" evidence="2">
    <location>
        <begin position="605"/>
        <end position="628"/>
    </location>
</feature>
<feature type="region of interest" description="Disordered" evidence="2">
    <location>
        <begin position="206"/>
        <end position="263"/>
    </location>
</feature>
<feature type="region of interest" description="Disordered" evidence="2">
    <location>
        <begin position="43"/>
        <end position="97"/>
    </location>
</feature>
<accession>A0A7S1KQQ1</accession>
<gene>
    <name evidence="3" type="ORF">PCOS0759_LOCUS3466</name>
</gene>
<feature type="region of interest" description="Disordered" evidence="2">
    <location>
        <begin position="276"/>
        <end position="325"/>
    </location>
</feature>
<feature type="compositionally biased region" description="Polar residues" evidence="2">
    <location>
        <begin position="237"/>
        <end position="263"/>
    </location>
</feature>
<feature type="compositionally biased region" description="Basic residues" evidence="2">
    <location>
        <begin position="1"/>
        <end position="12"/>
    </location>
</feature>
<feature type="region of interest" description="Disordered" evidence="2">
    <location>
        <begin position="1"/>
        <end position="29"/>
    </location>
</feature>
<evidence type="ECO:0000256" key="1">
    <source>
        <dbReference type="SAM" id="Coils"/>
    </source>
</evidence>
<feature type="compositionally biased region" description="Polar residues" evidence="2">
    <location>
        <begin position="206"/>
        <end position="219"/>
    </location>
</feature>
<proteinExistence type="predicted"/>
<keyword evidence="1" id="KW-0175">Coiled coil</keyword>
<feature type="coiled-coil region" evidence="1">
    <location>
        <begin position="451"/>
        <end position="535"/>
    </location>
</feature>
<evidence type="ECO:0000256" key="2">
    <source>
        <dbReference type="SAM" id="MobiDB-lite"/>
    </source>
</evidence>
<evidence type="ECO:0000313" key="3">
    <source>
        <dbReference type="EMBL" id="CAD9080226.1"/>
    </source>
</evidence>
<dbReference type="AlphaFoldDB" id="A0A7S1KQQ1"/>
<organism evidence="3">
    <name type="scientific">Percolomonas cosmopolitus</name>
    <dbReference type="NCBI Taxonomy" id="63605"/>
    <lineage>
        <taxon>Eukaryota</taxon>
        <taxon>Discoba</taxon>
        <taxon>Heterolobosea</taxon>
        <taxon>Tetramitia</taxon>
        <taxon>Eutetramitia</taxon>
        <taxon>Percolomonadidae</taxon>
        <taxon>Percolomonas</taxon>
    </lineage>
</organism>
<dbReference type="EMBL" id="HBGD01004210">
    <property type="protein sequence ID" value="CAD9080226.1"/>
    <property type="molecule type" value="Transcribed_RNA"/>
</dbReference>
<protein>
    <recommendedName>
        <fullName evidence="4">Translin-associated factor X-interacting protein 1 N-terminal domain-containing protein</fullName>
    </recommendedName>
</protein>
<sequence>MHHLHNPHHKLIRQSTPQQQSYITTPISSNPLHYEQEEYFNAGGENETAGGGMLKVSRQSATSRMDPRGPLGRAEQQRVKAAETIGNEQPIRKKRKKPPELLHKQRDAEKNAIYNYAVDGMGSYQQQNGSSVTTLTNSRNLQLHVTGTPHLEDVSYVATLSGAEPVIEGEEKIFVQSSPKKKRVSAVKSRKGKRRNIRIELNQTQPKINQRSVHASLRTSPDESPAFMLAPKEDWGTPSQLGDSLRTPSWNSTVSSLSPNRMSWDTDSQVMRLALTDGPLTPKPSLGAPQSSSPNSAHDDDNQQSLVKRRKRKHPNLTVSKDTYYFDDSRPKTSLGVPGRRTHSVRKKIRSKSESQELLHLDTAVTPVHFEEKSRNYATVLNYKSNPSEMTFEEISAVMERRLKRKTGYHSTEFDDRRLNICREALSVFIGKYPRFAYFLGTIKKEFDVHIAHYEHLASEHEKMVNVLKREKDFLEEGHREMFQTMDAKYKKIIADIQDKLRVFTEKLENYTVQNLSLKRQNELLLQQLNRQRNKNSILIDLIRRTQDESTVNICVGLMERLEGSLQPDELDSLKKNIFETNLVDLKQMSLIKPQQRQYPHTINHSFSSNTGNQQEEAASPNKYKKQTPGAFDFPTCEDRAVEALLVPGLSSSYYDWENIVEESCLPPEIVDQLSHQNFEHSLRDIVAEYDHLFFELEKLKRRRGIELRTPTAHSPDTDDDFPEEHIRMQSRQSSLIFTPKVPSRSLEKQFTDPILQGTLSNITPSNPLDETFYNIIDPPRKFIMGNRVHSMKQFRYSGKLQFHNFSFEEALKIMSDFWVTKLSIDRQIPADARTHPADFLMLYFRKMCAESQKSKIPQKLFQKHQQNVNADQGDSIEKQVLGYVYSIQHICEKYRLSDVDFALFYRVIFDGTLHQDLVMAMDSYCGRLRVLVEQFLATHSGKMRRAEFQEILQDFFPTKSNEDMAKLNHALRRMSSNDDQIDSFSFNHLKIFESFPDSPNCFLREIRRQYYYERETYLAEVEDALVAIAESCKDTWDPIEGDYILTLEDYCNAIQKVDPAKPLRSLDFVLSSGFACDLEELQPDLELQRRIYKANKKILLREFMCRIHRINIRGSFR</sequence>
<feature type="compositionally biased region" description="Polar residues" evidence="2">
    <location>
        <begin position="13"/>
        <end position="29"/>
    </location>
</feature>